<dbReference type="OrthoDB" id="9802848at2"/>
<dbReference type="GO" id="GO:0005829">
    <property type="term" value="C:cytosol"/>
    <property type="evidence" value="ECO:0007669"/>
    <property type="project" value="TreeGrafter"/>
</dbReference>
<dbReference type="InterPro" id="IPR058403">
    <property type="entry name" value="DUF8090"/>
</dbReference>
<organism evidence="3 4">
    <name type="scientific">Alkalicoccus urumqiensis</name>
    <name type="common">Bacillus urumqiensis</name>
    <dbReference type="NCBI Taxonomy" id="1548213"/>
    <lineage>
        <taxon>Bacteria</taxon>
        <taxon>Bacillati</taxon>
        <taxon>Bacillota</taxon>
        <taxon>Bacilli</taxon>
        <taxon>Bacillales</taxon>
        <taxon>Bacillaceae</taxon>
        <taxon>Alkalicoccus</taxon>
    </lineage>
</organism>
<dbReference type="Gene3D" id="3.40.50.300">
    <property type="entry name" value="P-loop containing nucleotide triphosphate hydrolases"/>
    <property type="match status" value="2"/>
</dbReference>
<dbReference type="Pfam" id="PF11907">
    <property type="entry name" value="DUF3427"/>
    <property type="match status" value="1"/>
</dbReference>
<dbReference type="Pfam" id="PF04851">
    <property type="entry name" value="ResIII"/>
    <property type="match status" value="1"/>
</dbReference>
<dbReference type="AlphaFoldDB" id="A0A2P6MJL3"/>
<dbReference type="InterPro" id="IPR014001">
    <property type="entry name" value="Helicase_ATP-bd"/>
</dbReference>
<dbReference type="PANTHER" id="PTHR47396">
    <property type="entry name" value="TYPE I RESTRICTION ENZYME ECOKI R PROTEIN"/>
    <property type="match status" value="1"/>
</dbReference>
<dbReference type="SUPFAM" id="SSF56024">
    <property type="entry name" value="Phospholipase D/nuclease"/>
    <property type="match status" value="1"/>
</dbReference>
<dbReference type="PROSITE" id="PS51192">
    <property type="entry name" value="HELICASE_ATP_BIND_1"/>
    <property type="match status" value="1"/>
</dbReference>
<proteinExistence type="predicted"/>
<evidence type="ECO:0000313" key="3">
    <source>
        <dbReference type="EMBL" id="PRO66476.1"/>
    </source>
</evidence>
<dbReference type="Pfam" id="PF13091">
    <property type="entry name" value="PLDc_2"/>
    <property type="match status" value="1"/>
</dbReference>
<dbReference type="PANTHER" id="PTHR47396:SF1">
    <property type="entry name" value="ATP-DEPENDENT HELICASE IRC3-RELATED"/>
    <property type="match status" value="1"/>
</dbReference>
<evidence type="ECO:0000259" key="1">
    <source>
        <dbReference type="PROSITE" id="PS51192"/>
    </source>
</evidence>
<accession>A0A2P6MJL3</accession>
<reference evidence="3 4" key="1">
    <citation type="submission" date="2018-03" db="EMBL/GenBank/DDBJ databases">
        <title>Bacillus urumqiensis sp. nov., a moderately haloalkaliphilic bacterium isolated from a salt lake.</title>
        <authorList>
            <person name="Zhao B."/>
            <person name="Liao Z."/>
        </authorList>
    </citation>
    <scope>NUCLEOTIDE SEQUENCE [LARGE SCALE GENOMIC DNA]</scope>
    <source>
        <strain evidence="3 4">BZ-SZ-XJ18</strain>
    </source>
</reference>
<dbReference type="CDD" id="cd18799">
    <property type="entry name" value="SF2_C_EcoAI-like"/>
    <property type="match status" value="1"/>
</dbReference>
<dbReference type="PROSITE" id="PS51194">
    <property type="entry name" value="HELICASE_CTER"/>
    <property type="match status" value="1"/>
</dbReference>
<dbReference type="CDD" id="cd18032">
    <property type="entry name" value="DEXHc_RE_I_III_res"/>
    <property type="match status" value="1"/>
</dbReference>
<sequence length="935" mass="108390">MEERLLVNNESETLLKELTNSLETCDRFYFGVAFVNYSGVQLLLDAIHEAVKAGKQGQIMTSTYLNFTDPKALRRLQEIQDIHINVFVTDENRGFHTKTYIFEYDDSYKIIIGSSNLTHSALKSNVEWNVEIISKKERPFVERVLKEYHLLWDACHTLSEDFLRDYEKQYEEVQRLRPQQHVLQMRSEYVVPNKMQRRAMDNLARLRQLGETKSLVIAATGTGKTFMAAFDVQRVKPKRLLFLVHREDILIKAKETFEYLLHRENRTFGMLTGTKKEAQADYVFANIRTMATRYESFSPDAFDYIVYDEAHHTAAPQYQEVMQHFTPDFMLGMTATPERSDDASVFELFDHNAAIEVRLHDALEDGLVAPFHYFGITDVEDIDLSDLSASEQREIARRLQVHARVDHILHHLYFYGHQGTKRKALGFCVNVEHAKYMAKEFTERGIPSAALSGEDHAAERERVIDRLEDESDPLECVFTVDIFNEGVDIPSVNLVLMLRPTESPIVFIQQLGRGLRKHPGKEFLTVLDFIGNHSRAFLVALALNGQRYYDKESLKVAVATGFAHLPGPVHVQMDEISTQQILAQLDQESFQSMKYLRASYVEFKKIRHGKPPYRLMDYHTYEGAPDPVLFIQHSGSYLHFLAKMEKETPLTEMLADDRWAKAYESLSKLLPLKRPHEAAILTVLLKQRTITVEQAKQAVLHWMETVEEATVRHAMRTLAQHFLDDSEKSRQPALVSWEEEVLVRTDVMDTFLENDVYVSWLEDVLEYGLHRFEQEYGAVTDHVPFFHAGTQYKMRDAALLSNFEKSHSSFRGSGLLVNGNDYFLFVDLHKDASVEERLNYHDELESPTTFLWDSPNNMAQASKRGQNLIHHEAKGNRLHLFVRKYKEIERNKPEPFIYLGEVRVESYEGERPVSFRMQLEEPVPPLLYRELTEKV</sequence>
<dbReference type="InterPro" id="IPR050742">
    <property type="entry name" value="Helicase_Restrict-Modif_Enz"/>
</dbReference>
<dbReference type="InterPro" id="IPR027417">
    <property type="entry name" value="P-loop_NTPase"/>
</dbReference>
<dbReference type="Proteomes" id="UP000243650">
    <property type="component" value="Unassembled WGS sequence"/>
</dbReference>
<dbReference type="InterPro" id="IPR025202">
    <property type="entry name" value="PLD-like_dom"/>
</dbReference>
<protein>
    <submittedName>
        <fullName evidence="3">DUF3427 domain-containing protein</fullName>
    </submittedName>
</protein>
<comment type="caution">
    <text evidence="3">The sequence shown here is derived from an EMBL/GenBank/DDBJ whole genome shotgun (WGS) entry which is preliminary data.</text>
</comment>
<dbReference type="Gene3D" id="3.30.870.10">
    <property type="entry name" value="Endonuclease Chain A"/>
    <property type="match status" value="1"/>
</dbReference>
<dbReference type="InterPro" id="IPR021835">
    <property type="entry name" value="DUF3427"/>
</dbReference>
<dbReference type="SUPFAM" id="SSF52540">
    <property type="entry name" value="P-loop containing nucleoside triphosphate hydrolases"/>
    <property type="match status" value="1"/>
</dbReference>
<keyword evidence="4" id="KW-1185">Reference proteome</keyword>
<dbReference type="RefSeq" id="WP_105958114.1">
    <property type="nucleotide sequence ID" value="NZ_PVNS01000003.1"/>
</dbReference>
<dbReference type="GO" id="GO:0003677">
    <property type="term" value="F:DNA binding"/>
    <property type="evidence" value="ECO:0007669"/>
    <property type="project" value="InterPro"/>
</dbReference>
<dbReference type="SMART" id="SM00487">
    <property type="entry name" value="DEXDc"/>
    <property type="match status" value="1"/>
</dbReference>
<dbReference type="Pfam" id="PF26350">
    <property type="entry name" value="DUF8090"/>
    <property type="match status" value="1"/>
</dbReference>
<feature type="domain" description="Helicase ATP-binding" evidence="1">
    <location>
        <begin position="205"/>
        <end position="355"/>
    </location>
</feature>
<dbReference type="CDD" id="cd09204">
    <property type="entry name" value="PLDc_N_DEXD_b2"/>
    <property type="match status" value="1"/>
</dbReference>
<evidence type="ECO:0000313" key="4">
    <source>
        <dbReference type="Proteomes" id="UP000243650"/>
    </source>
</evidence>
<feature type="domain" description="Helicase C-terminal" evidence="2">
    <location>
        <begin position="408"/>
        <end position="562"/>
    </location>
</feature>
<dbReference type="Pfam" id="PF00271">
    <property type="entry name" value="Helicase_C"/>
    <property type="match status" value="1"/>
</dbReference>
<dbReference type="InterPro" id="IPR001650">
    <property type="entry name" value="Helicase_C-like"/>
</dbReference>
<gene>
    <name evidence="3" type="ORF">C6I21_03810</name>
</gene>
<dbReference type="SMART" id="SM00490">
    <property type="entry name" value="HELICc"/>
    <property type="match status" value="1"/>
</dbReference>
<dbReference type="GO" id="GO:0005524">
    <property type="term" value="F:ATP binding"/>
    <property type="evidence" value="ECO:0007669"/>
    <property type="project" value="InterPro"/>
</dbReference>
<name>A0A2P6MJL3_ALKUR</name>
<dbReference type="GO" id="GO:0016787">
    <property type="term" value="F:hydrolase activity"/>
    <property type="evidence" value="ECO:0007669"/>
    <property type="project" value="InterPro"/>
</dbReference>
<dbReference type="InterPro" id="IPR006935">
    <property type="entry name" value="Helicase/UvrB_N"/>
</dbReference>
<evidence type="ECO:0000259" key="2">
    <source>
        <dbReference type="PROSITE" id="PS51194"/>
    </source>
</evidence>
<dbReference type="EMBL" id="PVNS01000003">
    <property type="protein sequence ID" value="PRO66476.1"/>
    <property type="molecule type" value="Genomic_DNA"/>
</dbReference>